<feature type="binding site" evidence="9">
    <location>
        <position position="7"/>
    </location>
    <ligand>
        <name>Mg(2+)</name>
        <dbReference type="ChEBI" id="CHEBI:18420"/>
    </ligand>
</feature>
<feature type="binding site" evidence="9">
    <location>
        <begin position="287"/>
        <end position="291"/>
    </location>
    <ligand>
        <name>ATP</name>
        <dbReference type="ChEBI" id="CHEBI:30616"/>
    </ligand>
</feature>
<feature type="binding site" evidence="9">
    <location>
        <begin position="242"/>
        <end position="244"/>
    </location>
    <ligand>
        <name>ATP</name>
        <dbReference type="ChEBI" id="CHEBI:30616"/>
    </ligand>
</feature>
<dbReference type="PRINTS" id="PR00471">
    <property type="entry name" value="ACETATEKNASE"/>
</dbReference>
<evidence type="ECO:0000256" key="8">
    <source>
        <dbReference type="ARBA" id="ARBA00022842"/>
    </source>
</evidence>
<keyword evidence="2 9" id="KW-0963">Cytoplasm</keyword>
<dbReference type="Proteomes" id="UP000618591">
    <property type="component" value="Unassembled WGS sequence"/>
</dbReference>
<feature type="binding site" evidence="9">
    <location>
        <begin position="167"/>
        <end position="171"/>
    </location>
    <ligand>
        <name>ATP</name>
        <dbReference type="ChEBI" id="CHEBI:30616"/>
    </ligand>
</feature>
<dbReference type="GO" id="GO:0016301">
    <property type="term" value="F:kinase activity"/>
    <property type="evidence" value="ECO:0007669"/>
    <property type="project" value="UniProtKB-KW"/>
</dbReference>
<keyword evidence="12" id="KW-1185">Reference proteome</keyword>
<evidence type="ECO:0000256" key="5">
    <source>
        <dbReference type="ARBA" id="ARBA00022741"/>
    </source>
</evidence>
<comment type="caution">
    <text evidence="11">The sequence shown here is derived from an EMBL/GenBank/DDBJ whole genome shotgun (WGS) entry which is preliminary data.</text>
</comment>
<name>A0ABQ1H280_9SPHN</name>
<evidence type="ECO:0000256" key="10">
    <source>
        <dbReference type="RuleBase" id="RU003835"/>
    </source>
</evidence>
<proteinExistence type="inferred from homology"/>
<comment type="cofactor">
    <cofactor evidence="9">
        <name>Mg(2+)</name>
        <dbReference type="ChEBI" id="CHEBI:18420"/>
    </cofactor>
    <cofactor evidence="9">
        <name>Mn(2+)</name>
        <dbReference type="ChEBI" id="CHEBI:29035"/>
    </cofactor>
    <text evidence="9">Mg(2+). Can also accept Mn(2+).</text>
</comment>
<dbReference type="Pfam" id="PF00871">
    <property type="entry name" value="Acetate_kinase"/>
    <property type="match status" value="1"/>
</dbReference>
<comment type="similarity">
    <text evidence="1 9 10">Belongs to the acetokinase family.</text>
</comment>
<evidence type="ECO:0000256" key="2">
    <source>
        <dbReference type="ARBA" id="ARBA00022490"/>
    </source>
</evidence>
<dbReference type="PANTHER" id="PTHR21060">
    <property type="entry name" value="ACETATE KINASE"/>
    <property type="match status" value="1"/>
</dbReference>
<dbReference type="SUPFAM" id="SSF53067">
    <property type="entry name" value="Actin-like ATPase domain"/>
    <property type="match status" value="2"/>
</dbReference>
<keyword evidence="3 9" id="KW-0808">Transferase</keyword>
<dbReference type="InterPro" id="IPR043129">
    <property type="entry name" value="ATPase_NBD"/>
</dbReference>
<keyword evidence="6 9" id="KW-0418">Kinase</keyword>
<feature type="binding site" evidence="9">
    <location>
        <position position="318"/>
    </location>
    <ligand>
        <name>Mg(2+)</name>
        <dbReference type="ChEBI" id="CHEBI:18420"/>
    </ligand>
</feature>
<organism evidence="11 12">
    <name type="scientific">Sphingomonas psychrolutea</name>
    <dbReference type="NCBI Taxonomy" id="1259676"/>
    <lineage>
        <taxon>Bacteria</taxon>
        <taxon>Pseudomonadati</taxon>
        <taxon>Pseudomonadota</taxon>
        <taxon>Alphaproteobacteria</taxon>
        <taxon>Sphingomonadales</taxon>
        <taxon>Sphingomonadaceae</taxon>
        <taxon>Sphingomonas</taxon>
    </lineage>
</organism>
<gene>
    <name evidence="9 11" type="primary">ackA</name>
    <name evidence="11" type="ORF">GCM10011395_28430</name>
</gene>
<protein>
    <recommendedName>
        <fullName evidence="9">Acetate kinase</fullName>
        <ecNumber evidence="9">2.7.2.1</ecNumber>
    </recommendedName>
    <alternativeName>
        <fullName evidence="9">Acetokinase</fullName>
    </alternativeName>
</protein>
<comment type="subcellular location">
    <subcellularLocation>
        <location evidence="9">Cytoplasm</location>
    </subcellularLocation>
</comment>
<evidence type="ECO:0000313" key="12">
    <source>
        <dbReference type="Proteomes" id="UP000618591"/>
    </source>
</evidence>
<evidence type="ECO:0000313" key="11">
    <source>
        <dbReference type="EMBL" id="GGA56330.1"/>
    </source>
</evidence>
<dbReference type="InterPro" id="IPR023865">
    <property type="entry name" value="Aliphatic_acid_kinase_CS"/>
</dbReference>
<dbReference type="PROSITE" id="PS01076">
    <property type="entry name" value="ACETATE_KINASE_2"/>
    <property type="match status" value="1"/>
</dbReference>
<feature type="site" description="Transition state stabilizer" evidence="9">
    <location>
        <position position="144"/>
    </location>
</feature>
<evidence type="ECO:0000256" key="7">
    <source>
        <dbReference type="ARBA" id="ARBA00022840"/>
    </source>
</evidence>
<dbReference type="InterPro" id="IPR000890">
    <property type="entry name" value="Aliphatic_acid_kin_short-chain"/>
</dbReference>
<keyword evidence="8 9" id="KW-0460">Magnesium</keyword>
<dbReference type="Gene3D" id="3.30.420.40">
    <property type="match status" value="2"/>
</dbReference>
<comment type="pathway">
    <text evidence="9">Metabolic intermediate biosynthesis; acetyl-CoA biosynthesis; acetyl-CoA from acetate: step 1/2.</text>
</comment>
<evidence type="ECO:0000256" key="4">
    <source>
        <dbReference type="ARBA" id="ARBA00022723"/>
    </source>
</evidence>
<comment type="subunit">
    <text evidence="9">Homodimer.</text>
</comment>
<dbReference type="PROSITE" id="PS01075">
    <property type="entry name" value="ACETATE_KINASE_1"/>
    <property type="match status" value="1"/>
</dbReference>
<evidence type="ECO:0000256" key="9">
    <source>
        <dbReference type="HAMAP-Rule" id="MF_00020"/>
    </source>
</evidence>
<keyword evidence="4 9" id="KW-0479">Metal-binding</keyword>
<dbReference type="PANTHER" id="PTHR21060:SF21">
    <property type="entry name" value="ACETATE KINASE"/>
    <property type="match status" value="1"/>
</dbReference>
<sequence length="347" mass="35465">MRVLALNGGSSSVKFGVYDVGEAVVEVSAGEVEHAGIDADLFDRIGDVHPDAIGHRIVHGGIDLFAPVLIDPAILVRLEHASAFAPLHGPAALAMIAAAQARYPDVPHVACFDTGFHADMPDVAAVLPLPASMRAEGIHRYGFHGLSCESILAQLGDAVPDRLIIAHLGNGASVTAVRGGRSVDTSMGLTPSGGVVMGTRTGDIDPGVLLYLLRERGMDAVALEALIDRQSGLLGLSGRSADLRALHAAGDAAADLAIRIFCRSVAKAIAGMLATLGGADLIVFTGGIGEHDAVVRAAICADLSFAGPIVSRTMPSQEGQQIAQHVAALTSGADALQAASHRPSACG</sequence>
<keyword evidence="5 9" id="KW-0547">Nucleotide-binding</keyword>
<evidence type="ECO:0000256" key="3">
    <source>
        <dbReference type="ARBA" id="ARBA00022679"/>
    </source>
</evidence>
<dbReference type="EMBL" id="BMDW01000020">
    <property type="protein sequence ID" value="GGA56330.1"/>
    <property type="molecule type" value="Genomic_DNA"/>
</dbReference>
<dbReference type="InterPro" id="IPR004372">
    <property type="entry name" value="Ac/propionate_kinase"/>
</dbReference>
<feature type="binding site" evidence="9">
    <location>
        <position position="56"/>
    </location>
    <ligand>
        <name>substrate</name>
    </ligand>
</feature>
<accession>A0ABQ1H280</accession>
<feature type="active site" description="Proton donor/acceptor" evidence="9">
    <location>
        <position position="113"/>
    </location>
</feature>
<comment type="catalytic activity">
    <reaction evidence="9">
        <text>acetate + ATP = acetyl phosphate + ADP</text>
        <dbReference type="Rhea" id="RHEA:11352"/>
        <dbReference type="ChEBI" id="CHEBI:22191"/>
        <dbReference type="ChEBI" id="CHEBI:30089"/>
        <dbReference type="ChEBI" id="CHEBI:30616"/>
        <dbReference type="ChEBI" id="CHEBI:456216"/>
        <dbReference type="EC" id="2.7.2.1"/>
    </reaction>
</comment>
<comment type="function">
    <text evidence="9">Catalyzes the formation of acetyl phosphate from acetate and ATP. Can also catalyze the reverse reaction.</text>
</comment>
<keyword evidence="7 9" id="KW-0067">ATP-binding</keyword>
<feature type="binding site" evidence="9">
    <location>
        <position position="14"/>
    </location>
    <ligand>
        <name>ATP</name>
        <dbReference type="ChEBI" id="CHEBI:30616"/>
    </ligand>
</feature>
<dbReference type="RefSeq" id="WP_188448636.1">
    <property type="nucleotide sequence ID" value="NZ_BMDW01000020.1"/>
</dbReference>
<reference evidence="12" key="1">
    <citation type="journal article" date="2019" name="Int. J. Syst. Evol. Microbiol.">
        <title>The Global Catalogue of Microorganisms (GCM) 10K type strain sequencing project: providing services to taxonomists for standard genome sequencing and annotation.</title>
        <authorList>
            <consortium name="The Broad Institute Genomics Platform"/>
            <consortium name="The Broad Institute Genome Sequencing Center for Infectious Disease"/>
            <person name="Wu L."/>
            <person name="Ma J."/>
        </authorList>
    </citation>
    <scope>NUCLEOTIDE SEQUENCE [LARGE SCALE GENOMIC DNA]</scope>
    <source>
        <strain evidence="12">CGMCC 1.10106</strain>
    </source>
</reference>
<evidence type="ECO:0000256" key="6">
    <source>
        <dbReference type="ARBA" id="ARBA00022777"/>
    </source>
</evidence>
<evidence type="ECO:0000256" key="1">
    <source>
        <dbReference type="ARBA" id="ARBA00008748"/>
    </source>
</evidence>
<dbReference type="HAMAP" id="MF_00020">
    <property type="entry name" value="Acetate_kinase"/>
    <property type="match status" value="1"/>
</dbReference>
<feature type="site" description="Transition state stabilizer" evidence="9">
    <location>
        <position position="200"/>
    </location>
</feature>
<dbReference type="EC" id="2.7.2.1" evidence="9"/>